<proteinExistence type="predicted"/>
<dbReference type="InterPro" id="IPR029052">
    <property type="entry name" value="Metallo-depent_PP-like"/>
</dbReference>
<evidence type="ECO:0008006" key="3">
    <source>
        <dbReference type="Google" id="ProtNLM"/>
    </source>
</evidence>
<keyword evidence="2" id="KW-1185">Reference proteome</keyword>
<dbReference type="RefSeq" id="WP_231964649.1">
    <property type="nucleotide sequence ID" value="NZ_CBCRYP010000075.1"/>
</dbReference>
<organism evidence="1 2">
    <name type="scientific">Paracoccus aminovorans</name>
    <dbReference type="NCBI Taxonomy" id="34004"/>
    <lineage>
        <taxon>Bacteria</taxon>
        <taxon>Pseudomonadati</taxon>
        <taxon>Pseudomonadota</taxon>
        <taxon>Alphaproteobacteria</taxon>
        <taxon>Rhodobacterales</taxon>
        <taxon>Paracoccaceae</taxon>
        <taxon>Paracoccus</taxon>
    </lineage>
</organism>
<dbReference type="EMBL" id="FOPU01000064">
    <property type="protein sequence ID" value="SFI07461.1"/>
    <property type="molecule type" value="Genomic_DNA"/>
</dbReference>
<protein>
    <recommendedName>
        <fullName evidence="3">Calcineurin-like phosphoesterase</fullName>
    </recommendedName>
</protein>
<dbReference type="SUPFAM" id="SSF56300">
    <property type="entry name" value="Metallo-dependent phosphatases"/>
    <property type="match status" value="1"/>
</dbReference>
<accession>A0A1I3F9C9</accession>
<reference evidence="1 2" key="1">
    <citation type="submission" date="2016-10" db="EMBL/GenBank/DDBJ databases">
        <authorList>
            <person name="de Groot N.N."/>
        </authorList>
    </citation>
    <scope>NUCLEOTIDE SEQUENCE [LARGE SCALE GENOMIC DNA]</scope>
    <source>
        <strain evidence="1 2">DSM 8537</strain>
    </source>
</reference>
<gene>
    <name evidence="1" type="ORF">SAMN04488021_1648</name>
</gene>
<dbReference type="Gene3D" id="3.60.21.10">
    <property type="match status" value="1"/>
</dbReference>
<dbReference type="Proteomes" id="UP000183635">
    <property type="component" value="Unassembled WGS sequence"/>
</dbReference>
<evidence type="ECO:0000313" key="1">
    <source>
        <dbReference type="EMBL" id="SFI07461.1"/>
    </source>
</evidence>
<dbReference type="AlphaFoldDB" id="A0A1I3F9C9"/>
<sequence>MTHWYTADLHLEHEEIIPVTRWPFRHAGHMETVLLENLWKKVGAEDDLWILGDFAGGPQAGDADGLRGIFEQLPGARQHLVIGDHDGIATRGLPWDSPSYLAEVEDPDAAQPVTLCHYPMMT</sequence>
<name>A0A1I3F9C9_9RHOB</name>
<dbReference type="STRING" id="34004.SAMN04488021_1648"/>
<evidence type="ECO:0000313" key="2">
    <source>
        <dbReference type="Proteomes" id="UP000183635"/>
    </source>
</evidence>